<dbReference type="AlphaFoldDB" id="A0A085LXY0"/>
<reference evidence="1 2" key="1">
    <citation type="journal article" date="2014" name="Nat. Genet.">
        <title>Genome and transcriptome of the porcine whipworm Trichuris suis.</title>
        <authorList>
            <person name="Jex A.R."/>
            <person name="Nejsum P."/>
            <person name="Schwarz E.M."/>
            <person name="Hu L."/>
            <person name="Young N.D."/>
            <person name="Hall R.S."/>
            <person name="Korhonen P.K."/>
            <person name="Liao S."/>
            <person name="Thamsborg S."/>
            <person name="Xia J."/>
            <person name="Xu P."/>
            <person name="Wang S."/>
            <person name="Scheerlinck J.P."/>
            <person name="Hofmann A."/>
            <person name="Sternberg P.W."/>
            <person name="Wang J."/>
            <person name="Gasser R.B."/>
        </authorList>
    </citation>
    <scope>NUCLEOTIDE SEQUENCE [LARGE SCALE GENOMIC DNA]</scope>
    <source>
        <strain evidence="1">DCEP-RM93M</strain>
    </source>
</reference>
<organism evidence="1 2">
    <name type="scientific">Trichuris suis</name>
    <name type="common">pig whipworm</name>
    <dbReference type="NCBI Taxonomy" id="68888"/>
    <lineage>
        <taxon>Eukaryota</taxon>
        <taxon>Metazoa</taxon>
        <taxon>Ecdysozoa</taxon>
        <taxon>Nematoda</taxon>
        <taxon>Enoplea</taxon>
        <taxon>Dorylaimia</taxon>
        <taxon>Trichinellida</taxon>
        <taxon>Trichuridae</taxon>
        <taxon>Trichuris</taxon>
    </lineage>
</organism>
<protein>
    <submittedName>
        <fullName evidence="1">Uncharacterized protein</fullName>
    </submittedName>
</protein>
<name>A0A085LXY0_9BILA</name>
<gene>
    <name evidence="1" type="ORF">M513_09293</name>
</gene>
<evidence type="ECO:0000313" key="2">
    <source>
        <dbReference type="Proteomes" id="UP000030764"/>
    </source>
</evidence>
<proteinExistence type="predicted"/>
<dbReference type="EMBL" id="KL363263">
    <property type="protein sequence ID" value="KFD49826.1"/>
    <property type="molecule type" value="Genomic_DNA"/>
</dbReference>
<feature type="non-terminal residue" evidence="1">
    <location>
        <position position="1"/>
    </location>
</feature>
<feature type="non-terminal residue" evidence="1">
    <location>
        <position position="59"/>
    </location>
</feature>
<dbReference type="Proteomes" id="UP000030764">
    <property type="component" value="Unassembled WGS sequence"/>
</dbReference>
<evidence type="ECO:0000313" key="1">
    <source>
        <dbReference type="EMBL" id="KFD49826.1"/>
    </source>
</evidence>
<accession>A0A085LXY0</accession>
<keyword evidence="2" id="KW-1185">Reference proteome</keyword>
<sequence>WSTTAEALIVSAMIFYGCSRCGRPRLLVLVRADVCGSLSRRTASLYLPTFEIGCFNLSS</sequence>